<dbReference type="AlphaFoldDB" id="B0MP47"/>
<organism evidence="1 2">
    <name type="scientific">[Eubacterium] siraeum DSM 15702</name>
    <dbReference type="NCBI Taxonomy" id="428128"/>
    <lineage>
        <taxon>Bacteria</taxon>
        <taxon>Bacillati</taxon>
        <taxon>Bacillota</taxon>
        <taxon>Clostridia</taxon>
        <taxon>Eubacteriales</taxon>
        <taxon>Oscillospiraceae</taxon>
        <taxon>Oscillospiraceae incertae sedis</taxon>
    </lineage>
</organism>
<dbReference type="EMBL" id="ABCA03000048">
    <property type="protein sequence ID" value="EDS00437.1"/>
    <property type="molecule type" value="Genomic_DNA"/>
</dbReference>
<evidence type="ECO:0000313" key="1">
    <source>
        <dbReference type="EMBL" id="EDS00437.1"/>
    </source>
</evidence>
<name>B0MP47_9FIRM</name>
<dbReference type="Proteomes" id="UP000005326">
    <property type="component" value="Unassembled WGS sequence"/>
</dbReference>
<accession>B0MP47</accession>
<keyword evidence="2" id="KW-1185">Reference proteome</keyword>
<comment type="caution">
    <text evidence="1">The sequence shown here is derived from an EMBL/GenBank/DDBJ whole genome shotgun (WGS) entry which is preliminary data.</text>
</comment>
<sequence length="67" mass="7118">MLSEEPSAALEEASADAAELSAVLLDELSPEQAVNDVARQLAASNAANTLLFFIMFHPFSSLKLVLV</sequence>
<evidence type="ECO:0000313" key="2">
    <source>
        <dbReference type="Proteomes" id="UP000005326"/>
    </source>
</evidence>
<reference evidence="1" key="2">
    <citation type="submission" date="2014-06" db="EMBL/GenBank/DDBJ databases">
        <title>Draft genome sequence of Eubacterium siraeum (DSM 15702).</title>
        <authorList>
            <person name="Sudarsanam P."/>
            <person name="Ley R."/>
            <person name="Guruge J."/>
            <person name="Turnbaugh P.J."/>
            <person name="Mahowald M."/>
            <person name="Liep D."/>
            <person name="Gordon J."/>
        </authorList>
    </citation>
    <scope>NUCLEOTIDE SEQUENCE</scope>
    <source>
        <strain evidence="1">DSM 15702</strain>
    </source>
</reference>
<gene>
    <name evidence="1" type="ORF">EUBSIR_01605</name>
</gene>
<proteinExistence type="predicted"/>
<reference evidence="1" key="1">
    <citation type="submission" date="2007-10" db="EMBL/GenBank/DDBJ databases">
        <authorList>
            <person name="Fulton L."/>
            <person name="Clifton S."/>
            <person name="Fulton B."/>
            <person name="Xu J."/>
            <person name="Minx P."/>
            <person name="Pepin K.H."/>
            <person name="Johnson M."/>
            <person name="Thiruvilangam P."/>
            <person name="Bhonagiri V."/>
            <person name="Nash W.E."/>
            <person name="Mardis E.R."/>
            <person name="Wilson R.K."/>
        </authorList>
    </citation>
    <scope>NUCLEOTIDE SEQUENCE [LARGE SCALE GENOMIC DNA]</scope>
    <source>
        <strain evidence="1">DSM 15702</strain>
    </source>
</reference>
<protein>
    <submittedName>
        <fullName evidence="1">Uncharacterized protein</fullName>
    </submittedName>
</protein>